<dbReference type="GO" id="GO:0004857">
    <property type="term" value="F:enzyme inhibitor activity"/>
    <property type="evidence" value="ECO:0007669"/>
    <property type="project" value="InterPro"/>
</dbReference>
<comment type="caution">
    <text evidence="4">The sequence shown here is derived from an EMBL/GenBank/DDBJ whole genome shotgun (WGS) entry which is preliminary data.</text>
</comment>
<keyword evidence="1 2" id="KW-0732">Signal</keyword>
<dbReference type="InterPro" id="IPR051955">
    <property type="entry name" value="PME_Inhibitor"/>
</dbReference>
<dbReference type="PANTHER" id="PTHR31080:SF296">
    <property type="entry name" value="OS05G0360900 PROTEIN"/>
    <property type="match status" value="1"/>
</dbReference>
<dbReference type="EMBL" id="SWLB01000013">
    <property type="protein sequence ID" value="KAF3330786.1"/>
    <property type="molecule type" value="Genomic_DNA"/>
</dbReference>
<dbReference type="InterPro" id="IPR035513">
    <property type="entry name" value="Invertase/methylesterase_inhib"/>
</dbReference>
<proteinExistence type="predicted"/>
<evidence type="ECO:0000313" key="5">
    <source>
        <dbReference type="Proteomes" id="UP000623129"/>
    </source>
</evidence>
<sequence length="182" mass="19634">MASILCLVAFLSLFISVCAAQAPWNASQSLTTACSQTPSPDLCVKHLLKFNESLTADIHLLTGLMVRAAAQYAKETADQVFGEQHGVYSAPEYETCLHDCSESVVDAIQQLDDTTKSVDVRAFEDVEDWVAAAVADASTCNESCKGTNGEPQIRQLSDMTAEFTELCKVILALSKLDAQGQH</sequence>
<evidence type="ECO:0000256" key="1">
    <source>
        <dbReference type="ARBA" id="ARBA00022729"/>
    </source>
</evidence>
<evidence type="ECO:0000256" key="2">
    <source>
        <dbReference type="SAM" id="SignalP"/>
    </source>
</evidence>
<dbReference type="NCBIfam" id="TIGR01614">
    <property type="entry name" value="PME_inhib"/>
    <property type="match status" value="1"/>
</dbReference>
<dbReference type="SUPFAM" id="SSF101148">
    <property type="entry name" value="Plant invertase/pectin methylesterase inhibitor"/>
    <property type="match status" value="1"/>
</dbReference>
<dbReference type="PANTHER" id="PTHR31080">
    <property type="entry name" value="PECTINESTERASE INHIBITOR-LIKE"/>
    <property type="match status" value="1"/>
</dbReference>
<protein>
    <submittedName>
        <fullName evidence="4">Pectinesterase inhibitor</fullName>
    </submittedName>
</protein>
<keyword evidence="5" id="KW-1185">Reference proteome</keyword>
<evidence type="ECO:0000313" key="4">
    <source>
        <dbReference type="EMBL" id="KAF3330786.1"/>
    </source>
</evidence>
<dbReference type="AlphaFoldDB" id="A0A833R6N9"/>
<dbReference type="Proteomes" id="UP000623129">
    <property type="component" value="Unassembled WGS sequence"/>
</dbReference>
<reference evidence="4" key="1">
    <citation type="submission" date="2020-01" db="EMBL/GenBank/DDBJ databases">
        <title>Genome sequence of Kobresia littledalei, the first chromosome-level genome in the family Cyperaceae.</title>
        <authorList>
            <person name="Qu G."/>
        </authorList>
    </citation>
    <scope>NUCLEOTIDE SEQUENCE</scope>
    <source>
        <strain evidence="4">C.B.Clarke</strain>
        <tissue evidence="4">Leaf</tissue>
    </source>
</reference>
<dbReference type="SMART" id="SM00856">
    <property type="entry name" value="PMEI"/>
    <property type="match status" value="1"/>
</dbReference>
<dbReference type="OrthoDB" id="841681at2759"/>
<dbReference type="InterPro" id="IPR006501">
    <property type="entry name" value="Pectinesterase_inhib_dom"/>
</dbReference>
<dbReference type="Pfam" id="PF04043">
    <property type="entry name" value="PMEI"/>
    <property type="match status" value="1"/>
</dbReference>
<evidence type="ECO:0000259" key="3">
    <source>
        <dbReference type="SMART" id="SM00856"/>
    </source>
</evidence>
<feature type="domain" description="Pectinesterase inhibitor" evidence="3">
    <location>
        <begin position="25"/>
        <end position="173"/>
    </location>
</feature>
<accession>A0A833R6N9</accession>
<organism evidence="4 5">
    <name type="scientific">Carex littledalei</name>
    <dbReference type="NCBI Taxonomy" id="544730"/>
    <lineage>
        <taxon>Eukaryota</taxon>
        <taxon>Viridiplantae</taxon>
        <taxon>Streptophyta</taxon>
        <taxon>Embryophyta</taxon>
        <taxon>Tracheophyta</taxon>
        <taxon>Spermatophyta</taxon>
        <taxon>Magnoliopsida</taxon>
        <taxon>Liliopsida</taxon>
        <taxon>Poales</taxon>
        <taxon>Cyperaceae</taxon>
        <taxon>Cyperoideae</taxon>
        <taxon>Cariceae</taxon>
        <taxon>Carex</taxon>
        <taxon>Carex subgen. Euthyceras</taxon>
    </lineage>
</organism>
<feature type="chain" id="PRO_5032758560" evidence="2">
    <location>
        <begin position="21"/>
        <end position="182"/>
    </location>
</feature>
<name>A0A833R6N9_9POAL</name>
<gene>
    <name evidence="4" type="ORF">FCM35_KLT04140</name>
</gene>
<feature type="signal peptide" evidence="2">
    <location>
        <begin position="1"/>
        <end position="20"/>
    </location>
</feature>
<dbReference type="Gene3D" id="1.20.140.40">
    <property type="entry name" value="Invertase/pectin methylesterase inhibitor family protein"/>
    <property type="match status" value="1"/>
</dbReference>